<proteinExistence type="predicted"/>
<evidence type="ECO:0000256" key="3">
    <source>
        <dbReference type="ARBA" id="ARBA00022692"/>
    </source>
</evidence>
<feature type="transmembrane region" description="Helical" evidence="6">
    <location>
        <begin position="307"/>
        <end position="332"/>
    </location>
</feature>
<evidence type="ECO:0000313" key="9">
    <source>
        <dbReference type="EMBL" id="MDO1450395.1"/>
    </source>
</evidence>
<dbReference type="PANTHER" id="PTHR30287:SF1">
    <property type="entry name" value="INNER MEMBRANE PROTEIN"/>
    <property type="match status" value="1"/>
</dbReference>
<evidence type="ECO:0000256" key="4">
    <source>
        <dbReference type="ARBA" id="ARBA00022989"/>
    </source>
</evidence>
<feature type="domain" description="ABC3 transporter permease C-terminal" evidence="7">
    <location>
        <begin position="725"/>
        <end position="839"/>
    </location>
</feature>
<keyword evidence="10" id="KW-1185">Reference proteome</keyword>
<dbReference type="InterPro" id="IPR003838">
    <property type="entry name" value="ABC3_permease_C"/>
</dbReference>
<feature type="transmembrane region" description="Helical" evidence="6">
    <location>
        <begin position="479"/>
        <end position="498"/>
    </location>
</feature>
<name>A0ABT8RE64_9BACT</name>
<feature type="transmembrane region" description="Helical" evidence="6">
    <location>
        <begin position="404"/>
        <end position="422"/>
    </location>
</feature>
<evidence type="ECO:0000313" key="10">
    <source>
        <dbReference type="Proteomes" id="UP001168528"/>
    </source>
</evidence>
<dbReference type="Proteomes" id="UP001168528">
    <property type="component" value="Unassembled WGS sequence"/>
</dbReference>
<protein>
    <submittedName>
        <fullName evidence="9">FtsX-like permease family protein</fullName>
    </submittedName>
</protein>
<comment type="caution">
    <text evidence="9">The sequence shown here is derived from an EMBL/GenBank/DDBJ whole genome shotgun (WGS) entry which is preliminary data.</text>
</comment>
<evidence type="ECO:0000259" key="7">
    <source>
        <dbReference type="Pfam" id="PF02687"/>
    </source>
</evidence>
<evidence type="ECO:0000259" key="8">
    <source>
        <dbReference type="Pfam" id="PF12704"/>
    </source>
</evidence>
<evidence type="ECO:0000256" key="1">
    <source>
        <dbReference type="ARBA" id="ARBA00004651"/>
    </source>
</evidence>
<dbReference type="Pfam" id="PF12704">
    <property type="entry name" value="MacB_PCD"/>
    <property type="match status" value="1"/>
</dbReference>
<dbReference type="EMBL" id="JAUKPO010000030">
    <property type="protein sequence ID" value="MDO1450395.1"/>
    <property type="molecule type" value="Genomic_DNA"/>
</dbReference>
<comment type="subcellular location">
    <subcellularLocation>
        <location evidence="1">Cell membrane</location>
        <topology evidence="1">Multi-pass membrane protein</topology>
    </subcellularLocation>
</comment>
<dbReference type="InterPro" id="IPR038766">
    <property type="entry name" value="Membrane_comp_ABC_pdt"/>
</dbReference>
<feature type="domain" description="ABC3 transporter permease C-terminal" evidence="7">
    <location>
        <begin position="265"/>
        <end position="384"/>
    </location>
</feature>
<feature type="transmembrane region" description="Helical" evidence="6">
    <location>
        <begin position="352"/>
        <end position="379"/>
    </location>
</feature>
<keyword evidence="5 6" id="KW-0472">Membrane</keyword>
<organism evidence="9 10">
    <name type="scientific">Rhodocytophaga aerolata</name>
    <dbReference type="NCBI Taxonomy" id="455078"/>
    <lineage>
        <taxon>Bacteria</taxon>
        <taxon>Pseudomonadati</taxon>
        <taxon>Bacteroidota</taxon>
        <taxon>Cytophagia</taxon>
        <taxon>Cytophagales</taxon>
        <taxon>Rhodocytophagaceae</taxon>
        <taxon>Rhodocytophaga</taxon>
    </lineage>
</organism>
<dbReference type="InterPro" id="IPR025857">
    <property type="entry name" value="MacB_PCD"/>
</dbReference>
<evidence type="ECO:0000256" key="6">
    <source>
        <dbReference type="SAM" id="Phobius"/>
    </source>
</evidence>
<gene>
    <name evidence="9" type="ORF">Q0590_29235</name>
</gene>
<keyword evidence="4 6" id="KW-1133">Transmembrane helix</keyword>
<keyword evidence="3 6" id="KW-0812">Transmembrane</keyword>
<keyword evidence="2" id="KW-1003">Cell membrane</keyword>
<dbReference type="RefSeq" id="WP_302041197.1">
    <property type="nucleotide sequence ID" value="NZ_JAUKPO010000030.1"/>
</dbReference>
<feature type="transmembrane region" description="Helical" evidence="6">
    <location>
        <begin position="808"/>
        <end position="829"/>
    </location>
</feature>
<accession>A0ABT8RE64</accession>
<evidence type="ECO:0000256" key="2">
    <source>
        <dbReference type="ARBA" id="ARBA00022475"/>
    </source>
</evidence>
<feature type="transmembrane region" description="Helical" evidence="6">
    <location>
        <begin position="721"/>
        <end position="744"/>
    </location>
</feature>
<feature type="transmembrane region" description="Helical" evidence="6">
    <location>
        <begin position="27"/>
        <end position="48"/>
    </location>
</feature>
<feature type="domain" description="MacB-like periplasmic core" evidence="8">
    <location>
        <begin position="28"/>
        <end position="232"/>
    </location>
</feature>
<feature type="transmembrane region" description="Helical" evidence="6">
    <location>
        <begin position="262"/>
        <end position="286"/>
    </location>
</feature>
<sequence>MSSSSSPFNPWLWQMAWRDSRKSRQRLLLFMSSIMLGIAALVAINSFAINLEKSIDDQAKELLGADLALSTNKPVSPEAQQLIDSIGQERSEERGFASMVFFPKNSGTRLIQVKALQGNFPYFGEVETIPADAFSTFKQGGKKALVDDVLMTQFNIEPGDSVKIGETTFYIIGRILKMPGQSAVSTTVAPTVYIPLNYLDGTGLVQRGSRINYKFYYQLPGTDVEKLAETLEPRLDKEGINSDTVEERKEEIGRTFANMTRFLNLVGFIALLLGCVGVASAIHLYVKEKLASVAVLRCLGAGGWQTFYIFLIQTFLMGFTGALMGALLGSAIQFVLPEILGEFLPVDVAVTIAWAAIGQGVGIGLTMAVLFALLPLLSIRRISPLRTLRASFEEDTSAKDPARWLIYGLIILFVGGFAYLQIRDWRQALGFTVGICVAFLLLTGMGILIMYLVRRFFPVSWSYVWRQSLANLYRPQNQTLILIIAIGLGTFLISTLYVSQNLLLDQVTLSGSGNQPNMVLFDIQTNQKEAVVKLAKDSGIPILQEAPIVTMRLSQINGRTVEAIQKDTSAKIPDWALTREYRVTYRDKLITSEKLQQGQLRKLNSPSDSIFVSVEDRYLERMKLKIGDELVFNVQGSPIKTYVGSTREIDWNRVQTNFLIVFPNGVLEEAPQFHVLVTKVKSSDQSAKFQRELVQAYPNVSAIDLGLILRTIDEILNKVSFVIQFMALFSIITGLIVLSSSVIISKYQRIQESVLLRTLGANSKQIIQISIIEYLFLGALATLSGILLSLISSWLLALFVFEVPFQPVLTPLMVVLVVVTGLTVLIGMLNSRGVLNRPPLEILRTEV</sequence>
<feature type="transmembrane region" description="Helical" evidence="6">
    <location>
        <begin position="428"/>
        <end position="453"/>
    </location>
</feature>
<dbReference type="PANTHER" id="PTHR30287">
    <property type="entry name" value="MEMBRANE COMPONENT OF PREDICTED ABC SUPERFAMILY METABOLITE UPTAKE TRANSPORTER"/>
    <property type="match status" value="1"/>
</dbReference>
<dbReference type="Pfam" id="PF02687">
    <property type="entry name" value="FtsX"/>
    <property type="match status" value="2"/>
</dbReference>
<reference evidence="9" key="1">
    <citation type="submission" date="2023-07" db="EMBL/GenBank/DDBJ databases">
        <title>The genome sequence of Rhodocytophaga aerolata KACC 12507.</title>
        <authorList>
            <person name="Zhang X."/>
        </authorList>
    </citation>
    <scope>NUCLEOTIDE SEQUENCE</scope>
    <source>
        <strain evidence="9">KACC 12507</strain>
    </source>
</reference>
<evidence type="ECO:0000256" key="5">
    <source>
        <dbReference type="ARBA" id="ARBA00023136"/>
    </source>
</evidence>
<feature type="transmembrane region" description="Helical" evidence="6">
    <location>
        <begin position="774"/>
        <end position="796"/>
    </location>
</feature>